<evidence type="ECO:0000256" key="9">
    <source>
        <dbReference type="ARBA" id="ARBA00023010"/>
    </source>
</evidence>
<evidence type="ECO:0000313" key="13">
    <source>
        <dbReference type="Proteomes" id="UP000092809"/>
    </source>
</evidence>
<evidence type="ECO:0000256" key="6">
    <source>
        <dbReference type="ARBA" id="ARBA00022692"/>
    </source>
</evidence>
<dbReference type="GO" id="GO:0009306">
    <property type="term" value="P:protein secretion"/>
    <property type="evidence" value="ECO:0007669"/>
    <property type="project" value="UniProtKB-UniRule"/>
</dbReference>
<evidence type="ECO:0000256" key="1">
    <source>
        <dbReference type="ARBA" id="ARBA00004651"/>
    </source>
</evidence>
<dbReference type="GO" id="GO:0015450">
    <property type="term" value="F:protein-transporting ATPase activity"/>
    <property type="evidence" value="ECO:0007669"/>
    <property type="project" value="UniProtKB-UniRule"/>
</dbReference>
<protein>
    <recommendedName>
        <fullName evidence="3 11">Protein-export membrane protein SecG</fullName>
    </recommendedName>
</protein>
<evidence type="ECO:0000256" key="4">
    <source>
        <dbReference type="ARBA" id="ARBA00022448"/>
    </source>
</evidence>
<evidence type="ECO:0000256" key="10">
    <source>
        <dbReference type="ARBA" id="ARBA00023136"/>
    </source>
</evidence>
<comment type="caution">
    <text evidence="11">Lacks conserved residue(s) required for the propagation of feature annotation.</text>
</comment>
<keyword evidence="9 11" id="KW-0811">Translocation</keyword>
<name>A0A1C3L4B9_9ENTR</name>
<keyword evidence="4 11" id="KW-0813">Transport</keyword>
<keyword evidence="13" id="KW-1185">Reference proteome</keyword>
<dbReference type="KEGG" id="senm:TRABTM_A_02170"/>
<proteinExistence type="inferred from homology"/>
<dbReference type="GO" id="GO:0005886">
    <property type="term" value="C:plasma membrane"/>
    <property type="evidence" value="ECO:0007669"/>
    <property type="project" value="UniProtKB-SubCell"/>
</dbReference>
<evidence type="ECO:0000256" key="5">
    <source>
        <dbReference type="ARBA" id="ARBA00022475"/>
    </source>
</evidence>
<evidence type="ECO:0000256" key="11">
    <source>
        <dbReference type="RuleBase" id="RU365087"/>
    </source>
</evidence>
<accession>A0A1C3L4B9</accession>
<evidence type="ECO:0000313" key="12">
    <source>
        <dbReference type="EMBL" id="SBT82059.1"/>
    </source>
</evidence>
<evidence type="ECO:0000256" key="3">
    <source>
        <dbReference type="ARBA" id="ARBA00017876"/>
    </source>
</evidence>
<dbReference type="Pfam" id="PF03840">
    <property type="entry name" value="SecG"/>
    <property type="match status" value="1"/>
</dbReference>
<organism evidence="12 13">
    <name type="scientific">secondary endosymbiont of Trabutina mannipara</name>
    <dbReference type="NCBI Taxonomy" id="1835721"/>
    <lineage>
        <taxon>Bacteria</taxon>
        <taxon>Pseudomonadati</taxon>
        <taxon>Pseudomonadota</taxon>
        <taxon>Gammaproteobacteria</taxon>
        <taxon>Enterobacterales</taxon>
        <taxon>Enterobacteriaceae</taxon>
    </lineage>
</organism>
<reference evidence="13" key="1">
    <citation type="submission" date="2016-06" db="EMBL/GenBank/DDBJ databases">
        <authorList>
            <person name="Szabo Gitta"/>
        </authorList>
    </citation>
    <scope>NUCLEOTIDE SEQUENCE [LARGE SCALE GENOMIC DNA]</scope>
</reference>
<dbReference type="Proteomes" id="UP000092809">
    <property type="component" value="Chromosome I"/>
</dbReference>
<comment type="similarity">
    <text evidence="2 11">Belongs to the SecG family.</text>
</comment>
<comment type="function">
    <text evidence="11">Involved in protein export. Participates in an early event of protein translocation.</text>
</comment>
<dbReference type="PANTHER" id="PTHR34182">
    <property type="entry name" value="PROTEIN-EXPORT MEMBRANE PROTEIN SECG"/>
    <property type="match status" value="1"/>
</dbReference>
<dbReference type="GO" id="GO:0043952">
    <property type="term" value="P:protein transport by the Sec complex"/>
    <property type="evidence" value="ECO:0007669"/>
    <property type="project" value="TreeGrafter"/>
</dbReference>
<dbReference type="RefSeq" id="WP_083172482.1">
    <property type="nucleotide sequence ID" value="NZ_LT594522.1"/>
</dbReference>
<keyword evidence="10 11" id="KW-0472">Membrane</keyword>
<dbReference type="GO" id="GO:0065002">
    <property type="term" value="P:intracellular protein transmembrane transport"/>
    <property type="evidence" value="ECO:0007669"/>
    <property type="project" value="TreeGrafter"/>
</dbReference>
<dbReference type="PRINTS" id="PR01651">
    <property type="entry name" value="SECGEXPORT"/>
</dbReference>
<feature type="transmembrane region" description="Helical" evidence="11">
    <location>
        <begin position="51"/>
        <end position="72"/>
    </location>
</feature>
<dbReference type="EMBL" id="LT594522">
    <property type="protein sequence ID" value="SBT82059.1"/>
    <property type="molecule type" value="Genomic_DNA"/>
</dbReference>
<keyword evidence="6 11" id="KW-0812">Transmembrane</keyword>
<dbReference type="STRING" id="1835721.TRABTM_A_02170"/>
<dbReference type="PANTHER" id="PTHR34182:SF1">
    <property type="entry name" value="PROTEIN-EXPORT MEMBRANE PROTEIN SECG"/>
    <property type="match status" value="1"/>
</dbReference>
<comment type="subcellular location">
    <subcellularLocation>
        <location evidence="1 11">Cell membrane</location>
        <topology evidence="1 11">Multi-pass membrane protein</topology>
    </subcellularLocation>
</comment>
<dbReference type="InterPro" id="IPR004692">
    <property type="entry name" value="SecG"/>
</dbReference>
<sequence length="93" mass="10389">MYRFLLIIFIVISIVLITLIMLQKIKGANNVSTSSSIGSSSTILGFKKSSNFVTRITFMLAALFFIISLILGKLNNKYILKKNGNKRSKKVTN</sequence>
<dbReference type="NCBIfam" id="TIGR00810">
    <property type="entry name" value="secG"/>
    <property type="match status" value="1"/>
</dbReference>
<evidence type="ECO:0000256" key="7">
    <source>
        <dbReference type="ARBA" id="ARBA00022927"/>
    </source>
</evidence>
<gene>
    <name evidence="12" type="primary">secG</name>
    <name evidence="12" type="ORF">TRABTM_A_02170</name>
</gene>
<keyword evidence="8 11" id="KW-1133">Transmembrane helix</keyword>
<evidence type="ECO:0000256" key="8">
    <source>
        <dbReference type="ARBA" id="ARBA00022989"/>
    </source>
</evidence>
<keyword evidence="5 11" id="KW-1003">Cell membrane</keyword>
<keyword evidence="7 11" id="KW-0653">Protein transport</keyword>
<dbReference type="PATRIC" id="fig|1835721.3.peg.198"/>
<evidence type="ECO:0000256" key="2">
    <source>
        <dbReference type="ARBA" id="ARBA00008445"/>
    </source>
</evidence>
<dbReference type="AlphaFoldDB" id="A0A1C3L4B9"/>